<name>A0AA86Q443_9EUKA</name>
<comment type="caution">
    <text evidence="3">The sequence shown here is derived from an EMBL/GenBank/DDBJ whole genome shotgun (WGS) entry which is preliminary data.</text>
</comment>
<dbReference type="Proteomes" id="UP001642409">
    <property type="component" value="Unassembled WGS sequence"/>
</dbReference>
<dbReference type="InterPro" id="IPR032675">
    <property type="entry name" value="LRR_dom_sf"/>
</dbReference>
<keyword evidence="1" id="KW-0433">Leucine-rich repeat</keyword>
<dbReference type="PROSITE" id="PS51450">
    <property type="entry name" value="LRR"/>
    <property type="match status" value="1"/>
</dbReference>
<gene>
    <name evidence="3" type="ORF">HINF_LOCUS37028</name>
    <name evidence="4" type="ORF">HINF_LOCUS43940</name>
    <name evidence="5" type="ORF">HINF_LOCUS50012</name>
    <name evidence="6" type="ORF">HINF_LOCUS64116</name>
</gene>
<dbReference type="Pfam" id="PF12799">
    <property type="entry name" value="LRR_4"/>
    <property type="match status" value="1"/>
</dbReference>
<accession>A0AA86Q443</accession>
<dbReference type="EMBL" id="CAXDID020000237">
    <property type="protein sequence ID" value="CAL6062066.1"/>
    <property type="molecule type" value="Genomic_DNA"/>
</dbReference>
<proteinExistence type="predicted"/>
<dbReference type="SUPFAM" id="SSF52058">
    <property type="entry name" value="L domain-like"/>
    <property type="match status" value="1"/>
</dbReference>
<dbReference type="Gene3D" id="3.80.10.10">
    <property type="entry name" value="Ribonuclease Inhibitor"/>
    <property type="match status" value="1"/>
</dbReference>
<evidence type="ECO:0000313" key="3">
    <source>
        <dbReference type="EMBL" id="CAI9949383.1"/>
    </source>
</evidence>
<dbReference type="InterPro" id="IPR001611">
    <property type="entry name" value="Leu-rich_rpt"/>
</dbReference>
<evidence type="ECO:0000313" key="7">
    <source>
        <dbReference type="Proteomes" id="UP001642409"/>
    </source>
</evidence>
<evidence type="ECO:0000313" key="6">
    <source>
        <dbReference type="EMBL" id="CAL6088416.1"/>
    </source>
</evidence>
<keyword evidence="2" id="KW-0677">Repeat</keyword>
<dbReference type="EMBL" id="CATOUU010000796">
    <property type="protein sequence ID" value="CAI9949383.1"/>
    <property type="molecule type" value="Genomic_DNA"/>
</dbReference>
<reference evidence="3" key="1">
    <citation type="submission" date="2023-06" db="EMBL/GenBank/DDBJ databases">
        <authorList>
            <person name="Kurt Z."/>
        </authorList>
    </citation>
    <scope>NUCLEOTIDE SEQUENCE</scope>
</reference>
<evidence type="ECO:0000313" key="5">
    <source>
        <dbReference type="EMBL" id="CAL6062066.1"/>
    </source>
</evidence>
<dbReference type="EMBL" id="CATOUU010000872">
    <property type="protein sequence ID" value="CAI9956295.1"/>
    <property type="molecule type" value="Genomic_DNA"/>
</dbReference>
<dbReference type="InterPro" id="IPR025875">
    <property type="entry name" value="Leu-rich_rpt_4"/>
</dbReference>
<evidence type="ECO:0000313" key="4">
    <source>
        <dbReference type="EMBL" id="CAI9956295.1"/>
    </source>
</evidence>
<dbReference type="AlphaFoldDB" id="A0AA86Q443"/>
<organism evidence="3">
    <name type="scientific">Hexamita inflata</name>
    <dbReference type="NCBI Taxonomy" id="28002"/>
    <lineage>
        <taxon>Eukaryota</taxon>
        <taxon>Metamonada</taxon>
        <taxon>Diplomonadida</taxon>
        <taxon>Hexamitidae</taxon>
        <taxon>Hexamitinae</taxon>
        <taxon>Hexamita</taxon>
    </lineage>
</organism>
<protein>
    <submittedName>
        <fullName evidence="3">Uncharacterized protein</fullName>
    </submittedName>
</protein>
<evidence type="ECO:0000256" key="2">
    <source>
        <dbReference type="ARBA" id="ARBA00022737"/>
    </source>
</evidence>
<sequence>MIVDISVLSYLHQLETAYLAHNKIQNIQALAQLKELIHVDVSHNYIQNLSPLQNHNTNNTNDEQDTFVRYNFESSVSSTTQNNLDEILDIVASDNHISIESIIEILGEIDEEPYILAENQLEPTQLQTTVMGGGIAFSCLLCEQLYIKIFCHFQCG</sequence>
<evidence type="ECO:0000256" key="1">
    <source>
        <dbReference type="ARBA" id="ARBA00022614"/>
    </source>
</evidence>
<keyword evidence="7" id="KW-1185">Reference proteome</keyword>
<dbReference type="EMBL" id="CAXDID020000408">
    <property type="protein sequence ID" value="CAL6088416.1"/>
    <property type="molecule type" value="Genomic_DNA"/>
</dbReference>
<reference evidence="5 7" key="2">
    <citation type="submission" date="2024-07" db="EMBL/GenBank/DDBJ databases">
        <authorList>
            <person name="Akdeniz Z."/>
        </authorList>
    </citation>
    <scope>NUCLEOTIDE SEQUENCE [LARGE SCALE GENOMIC DNA]</scope>
</reference>